<reference evidence="3" key="2">
    <citation type="submission" date="2020-01" db="EMBL/GenBank/DDBJ databases">
        <authorList>
            <person name="Korhonen P.K.K."/>
            <person name="Guangxu M.G."/>
            <person name="Wang T.W."/>
            <person name="Stroehlein A.J.S."/>
            <person name="Young N.D."/>
            <person name="Ang C.-S.A."/>
            <person name="Fernando D.W.F."/>
            <person name="Lu H.L."/>
            <person name="Taylor S.T."/>
            <person name="Ehtesham M.E.M."/>
            <person name="Najaraj S.H.N."/>
            <person name="Harsha G.H.G."/>
            <person name="Madugundu A.M."/>
            <person name="Renuse S.R."/>
            <person name="Holt D.H."/>
            <person name="Pandey A.P."/>
            <person name="Papenfuss A.P."/>
            <person name="Gasser R.B.G."/>
            <person name="Fischer K.F."/>
        </authorList>
    </citation>
    <scope>NUCLEOTIDE SEQUENCE</scope>
    <source>
        <strain evidence="3">SSS_KF_BRIS2020</strain>
    </source>
</reference>
<feature type="transmembrane region" description="Helical" evidence="2">
    <location>
        <begin position="163"/>
        <end position="184"/>
    </location>
</feature>
<dbReference type="EnsemblMetazoa" id="SSS_440s_mrna">
    <property type="protein sequence ID" value="KAF7492382.1"/>
    <property type="gene ID" value="SSS_440"/>
</dbReference>
<name>A0A834RB11_SARSC</name>
<dbReference type="AlphaFoldDB" id="A0A834RB11"/>
<feature type="transmembrane region" description="Helical" evidence="2">
    <location>
        <begin position="236"/>
        <end position="259"/>
    </location>
</feature>
<reference evidence="5" key="1">
    <citation type="journal article" date="2020" name="PLoS Negl. Trop. Dis.">
        <title>High-quality nuclear genome for Sarcoptes scabiei-A critical resource for a neglected parasite.</title>
        <authorList>
            <person name="Korhonen P.K."/>
            <person name="Gasser R.B."/>
            <person name="Ma G."/>
            <person name="Wang T."/>
            <person name="Stroehlein A.J."/>
            <person name="Young N.D."/>
            <person name="Ang C.S."/>
            <person name="Fernando D.D."/>
            <person name="Lu H.C."/>
            <person name="Taylor S."/>
            <person name="Reynolds S.L."/>
            <person name="Mofiz E."/>
            <person name="Najaraj S.H."/>
            <person name="Gowda H."/>
            <person name="Madugundu A."/>
            <person name="Renuse S."/>
            <person name="Holt D."/>
            <person name="Pandey A."/>
            <person name="Papenfuss A.T."/>
            <person name="Fischer K."/>
        </authorList>
    </citation>
    <scope>NUCLEOTIDE SEQUENCE [LARGE SCALE GENOMIC DNA]</scope>
</reference>
<feature type="region of interest" description="Disordered" evidence="1">
    <location>
        <begin position="1"/>
        <end position="28"/>
    </location>
</feature>
<dbReference type="OrthoDB" id="6497616at2759"/>
<proteinExistence type="predicted"/>
<gene>
    <name evidence="3" type="ORF">SSS_440</name>
</gene>
<feature type="region of interest" description="Disordered" evidence="1">
    <location>
        <begin position="62"/>
        <end position="91"/>
    </location>
</feature>
<sequence length="411" mass="46975">MGRKNRSAIVTIPTNRDSINSNRSRMSQKRLLRSESIVSQGLQQSNNTNSFVIDAEVIDNHQKHQQSSAQQDDSKSVQESNQNRPTSFNRNLQHRSSISSASCWRNMDPIDLDDIETTTSRSIIHGLILIAIMITSLGAFVCSKVRKCSYYSNLIDYENCSKYFLFYSTMTMVSCLMTFVIYFLHLITQCKLLCLKRKKYEFEIMLISIISMLLGLSSVCYVYYTNIRSEPFTLVSLIFATISNVLFWIRMIILIYEMILIRKHLNRRRFSASIVKHHAQQQRQQQNFVPIGSTKSNPSRFSSSSSASFMYNLDGGDQFLPPQTSFNSSTQLHRSSNQPFSLQFIPQSFQSSLVTPTITTTTKTIGSRAKESTTTTASMNRTVISYVRNNQRSKTLSTSLSDDFEDDVFIQ</sequence>
<keyword evidence="2" id="KW-1133">Transmembrane helix</keyword>
<keyword evidence="2" id="KW-0812">Transmembrane</keyword>
<evidence type="ECO:0000313" key="5">
    <source>
        <dbReference type="Proteomes" id="UP000070412"/>
    </source>
</evidence>
<feature type="transmembrane region" description="Helical" evidence="2">
    <location>
        <begin position="123"/>
        <end position="143"/>
    </location>
</feature>
<feature type="transmembrane region" description="Helical" evidence="2">
    <location>
        <begin position="204"/>
        <end position="224"/>
    </location>
</feature>
<reference evidence="4" key="3">
    <citation type="submission" date="2022-06" db="UniProtKB">
        <authorList>
            <consortium name="EnsemblMetazoa"/>
        </authorList>
    </citation>
    <scope>IDENTIFICATION</scope>
</reference>
<evidence type="ECO:0000256" key="1">
    <source>
        <dbReference type="SAM" id="MobiDB-lite"/>
    </source>
</evidence>
<feature type="compositionally biased region" description="Polar residues" evidence="1">
    <location>
        <begin position="12"/>
        <end position="25"/>
    </location>
</feature>
<evidence type="ECO:0000313" key="3">
    <source>
        <dbReference type="EMBL" id="KAF7492382.1"/>
    </source>
</evidence>
<feature type="compositionally biased region" description="Polar residues" evidence="1">
    <location>
        <begin position="79"/>
        <end position="91"/>
    </location>
</feature>
<organism evidence="3">
    <name type="scientific">Sarcoptes scabiei</name>
    <name type="common">Itch mite</name>
    <name type="synonym">Acarus scabiei</name>
    <dbReference type="NCBI Taxonomy" id="52283"/>
    <lineage>
        <taxon>Eukaryota</taxon>
        <taxon>Metazoa</taxon>
        <taxon>Ecdysozoa</taxon>
        <taxon>Arthropoda</taxon>
        <taxon>Chelicerata</taxon>
        <taxon>Arachnida</taxon>
        <taxon>Acari</taxon>
        <taxon>Acariformes</taxon>
        <taxon>Sarcoptiformes</taxon>
        <taxon>Astigmata</taxon>
        <taxon>Psoroptidia</taxon>
        <taxon>Sarcoptoidea</taxon>
        <taxon>Sarcoptidae</taxon>
        <taxon>Sarcoptinae</taxon>
        <taxon>Sarcoptes</taxon>
    </lineage>
</organism>
<protein>
    <submittedName>
        <fullName evidence="3 4">Uncharacterized protein</fullName>
    </submittedName>
</protein>
<keyword evidence="5" id="KW-1185">Reference proteome</keyword>
<dbReference type="Proteomes" id="UP000070412">
    <property type="component" value="Unassembled WGS sequence"/>
</dbReference>
<feature type="region of interest" description="Disordered" evidence="1">
    <location>
        <begin position="281"/>
        <end position="301"/>
    </location>
</feature>
<dbReference type="EMBL" id="WVUK01000056">
    <property type="protein sequence ID" value="KAF7492382.1"/>
    <property type="molecule type" value="Genomic_DNA"/>
</dbReference>
<evidence type="ECO:0000313" key="4">
    <source>
        <dbReference type="EnsemblMetazoa" id="KAF7492382.1"/>
    </source>
</evidence>
<keyword evidence="2" id="KW-0472">Membrane</keyword>
<evidence type="ECO:0000256" key="2">
    <source>
        <dbReference type="SAM" id="Phobius"/>
    </source>
</evidence>
<accession>A0A834RB11</accession>